<dbReference type="SFLD" id="SFLDS00003">
    <property type="entry name" value="Haloacid_Dehalogenase"/>
    <property type="match status" value="1"/>
</dbReference>
<dbReference type="Pfam" id="PF13419">
    <property type="entry name" value="HAD_2"/>
    <property type="match status" value="1"/>
</dbReference>
<dbReference type="NCBIfam" id="TIGR01549">
    <property type="entry name" value="HAD-SF-IA-v1"/>
    <property type="match status" value="1"/>
</dbReference>
<evidence type="ECO:0000313" key="11">
    <source>
        <dbReference type="Proteomes" id="UP000046947"/>
    </source>
</evidence>
<reference evidence="9 16" key="2">
    <citation type="submission" date="2016-04" db="EMBL/GenBank/DDBJ databases">
        <authorList>
            <person name="Bigi M."/>
            <person name="Bigi F."/>
            <person name="Soria M.A."/>
        </authorList>
    </citation>
    <scope>NUCLEOTIDE SEQUENCE [LARGE SCALE GENOMIC DNA]</scope>
    <source>
        <strain evidence="9 16">6548</strain>
    </source>
</reference>
<dbReference type="InterPro" id="IPR023198">
    <property type="entry name" value="PGP-like_dom2"/>
</dbReference>
<evidence type="ECO:0000313" key="1">
    <source>
        <dbReference type="EMBL" id="CFE39756.1"/>
    </source>
</evidence>
<dbReference type="InterPro" id="IPR023214">
    <property type="entry name" value="HAD_sf"/>
</dbReference>
<dbReference type="Gene3D" id="3.40.50.1000">
    <property type="entry name" value="HAD superfamily/HAD-like"/>
    <property type="match status" value="1"/>
</dbReference>
<dbReference type="Proteomes" id="UP000046947">
    <property type="component" value="Unassembled WGS sequence"/>
</dbReference>
<reference evidence="10 11" key="1">
    <citation type="submission" date="2015-03" db="EMBL/GenBank/DDBJ databases">
        <authorList>
            <consortium name="Pathogen Informatics"/>
        </authorList>
    </citation>
    <scope>NUCLEOTIDE SEQUENCE [LARGE SCALE GENOMIC DNA]</scope>
    <source>
        <strain evidence="4 14">Bir 172</strain>
        <strain evidence="5 15">Bir 185</strain>
        <strain evidence="6 10">G09801536</strain>
        <strain evidence="1 12">G09901357</strain>
        <strain evidence="2 11">H09601792</strain>
        <strain evidence="7 13">P00601463</strain>
    </source>
</reference>
<dbReference type="EMBL" id="CFOH01000208">
    <property type="protein sequence ID" value="CFE49799.1"/>
    <property type="molecule type" value="Genomic_DNA"/>
</dbReference>
<evidence type="ECO:0000313" key="8">
    <source>
        <dbReference type="EMBL" id="MBP0683726.1"/>
    </source>
</evidence>
<dbReference type="AlphaFoldDB" id="A0A045K618"/>
<dbReference type="EMBL" id="CFOH01000499">
    <property type="protein sequence ID" value="CFE58972.1"/>
    <property type="molecule type" value="Genomic_DNA"/>
</dbReference>
<dbReference type="EMBL" id="CHKL01000284">
    <property type="protein sequence ID" value="COW42264.1"/>
    <property type="molecule type" value="Genomic_DNA"/>
</dbReference>
<reference evidence="8 17" key="4">
    <citation type="submission" date="2021-03" db="EMBL/GenBank/DDBJ databases">
        <title>Whole Genome Sequencing of Mycobacterium tuberculosis clinical isolates from Arunachal Pradesh, India.</title>
        <authorList>
            <person name="Singh S."/>
            <person name="Mudliar S.R."/>
            <person name="Kulsum U."/>
            <person name="Rufai S.B."/>
            <person name="Singh P.K."/>
            <person name="Umpo M."/>
            <person name="Nyori M."/>
        </authorList>
    </citation>
    <scope>NUCLEOTIDE SEQUENCE [LARGE SCALE GENOMIC DNA]</scope>
    <source>
        <strain evidence="8 17">OMICS/BPL/0142/20/SP</strain>
    </source>
</reference>
<dbReference type="EC" id="3.1.3.-" evidence="4"/>
<dbReference type="EMBL" id="CNFT01001317">
    <property type="protein sequence ID" value="CKT15193.1"/>
    <property type="molecule type" value="Genomic_DNA"/>
</dbReference>
<dbReference type="EMBL" id="CFOE01000261">
    <property type="protein sequence ID" value="CFE39756.1"/>
    <property type="molecule type" value="Genomic_DNA"/>
</dbReference>
<gene>
    <name evidence="9" type="ORF">A4S10_03247</name>
    <name evidence="6" type="ORF">ERS007679_02412</name>
    <name evidence="1" type="ORF">ERS007681_02144</name>
    <name evidence="2" type="ORF">ERS007688_01569</name>
    <name evidence="3" type="ORF">ERS007688_02744</name>
    <name evidence="7" type="ORF">ERS007741_02464</name>
    <name evidence="4" type="ORF">ERS027646_00833</name>
    <name evidence="5" type="ORF">ERS027659_04022</name>
    <name evidence="8" type="ORF">J8J21_11420</name>
</gene>
<proteinExistence type="predicted"/>
<dbReference type="RefSeq" id="WP_003899919.1">
    <property type="nucleotide sequence ID" value="NZ_AP018033.1"/>
</dbReference>
<name>A0A045K618_MYCTX</name>
<evidence type="ECO:0000313" key="5">
    <source>
        <dbReference type="EMBL" id="CKT15193.1"/>
    </source>
</evidence>
<evidence type="ECO:0000313" key="7">
    <source>
        <dbReference type="EMBL" id="COW42264.1"/>
    </source>
</evidence>
<dbReference type="InterPro" id="IPR036412">
    <property type="entry name" value="HAD-like_sf"/>
</dbReference>
<dbReference type="GO" id="GO:0005829">
    <property type="term" value="C:cytosol"/>
    <property type="evidence" value="ECO:0007669"/>
    <property type="project" value="TreeGrafter"/>
</dbReference>
<protein>
    <submittedName>
        <fullName evidence="4 9">Phosphatase</fullName>
        <ecNumber evidence="4">3.1.3.-</ecNumber>
    </submittedName>
    <submittedName>
        <fullName evidence="8">HAD family hydrolase</fullName>
    </submittedName>
</protein>
<evidence type="ECO:0000313" key="6">
    <source>
        <dbReference type="EMBL" id="COV76082.1"/>
    </source>
</evidence>
<reference evidence="9 16" key="3">
    <citation type="submission" date="2017-02" db="EMBL/GenBank/DDBJ databases">
        <title>Protein polymorphisms may explain contrasting epidemiological fitness of two variants of a multidrug-resistant Mycobacterium tuberculosis strain.</title>
        <authorList>
            <person name="Bigi M.M."/>
            <person name="Lopez B."/>
            <person name="Blanco F.C."/>
            <person name="Sasiain M.C."/>
            <person name="De La Barrera S."/>
            <person name="Ritacco V."/>
            <person name="Bigi F."/>
            <person name="Soria M.A."/>
        </authorList>
    </citation>
    <scope>NUCLEOTIDE SEQUENCE [LARGE SCALE GENOMIC DNA]</scope>
    <source>
        <strain evidence="9 16">6548</strain>
    </source>
</reference>
<evidence type="ECO:0000313" key="13">
    <source>
        <dbReference type="Proteomes" id="UP000048600"/>
    </source>
</evidence>
<dbReference type="OMA" id="HIVWDWN"/>
<evidence type="ECO:0000313" key="9">
    <source>
        <dbReference type="EMBL" id="OMH61058.1"/>
    </source>
</evidence>
<organism evidence="4 14">
    <name type="scientific">Mycobacterium tuberculosis</name>
    <dbReference type="NCBI Taxonomy" id="1773"/>
    <lineage>
        <taxon>Bacteria</taxon>
        <taxon>Bacillati</taxon>
        <taxon>Actinomycetota</taxon>
        <taxon>Actinomycetes</taxon>
        <taxon>Mycobacteriales</taxon>
        <taxon>Mycobacteriaceae</taxon>
        <taxon>Mycobacterium</taxon>
        <taxon>Mycobacterium tuberculosis complex</taxon>
    </lineage>
</organism>
<evidence type="ECO:0000313" key="14">
    <source>
        <dbReference type="Proteomes" id="UP000048948"/>
    </source>
</evidence>
<dbReference type="EMBL" id="LWDQ01000001">
    <property type="protein sequence ID" value="OMH61058.1"/>
    <property type="molecule type" value="Genomic_DNA"/>
</dbReference>
<dbReference type="PANTHER" id="PTHR43434">
    <property type="entry name" value="PHOSPHOGLYCOLATE PHOSPHATASE"/>
    <property type="match status" value="1"/>
</dbReference>
<evidence type="ECO:0000313" key="10">
    <source>
        <dbReference type="Proteomes" id="UP000045842"/>
    </source>
</evidence>
<evidence type="ECO:0000313" key="17">
    <source>
        <dbReference type="Proteomes" id="UP000671119"/>
    </source>
</evidence>
<dbReference type="Proteomes" id="UP000048289">
    <property type="component" value="Unassembled WGS sequence"/>
</dbReference>
<dbReference type="InterPro" id="IPR006439">
    <property type="entry name" value="HAD-SF_hydro_IA"/>
</dbReference>
<dbReference type="PANTHER" id="PTHR43434:SF1">
    <property type="entry name" value="PHOSPHOGLYCOLATE PHOSPHATASE"/>
    <property type="match status" value="1"/>
</dbReference>
<dbReference type="Proteomes" id="UP000048600">
    <property type="component" value="Unassembled WGS sequence"/>
</dbReference>
<dbReference type="Proteomes" id="UP000189452">
    <property type="component" value="Chromosome"/>
</dbReference>
<evidence type="ECO:0000313" key="12">
    <source>
        <dbReference type="Proteomes" id="UP000048289"/>
    </source>
</evidence>
<dbReference type="SUPFAM" id="SSF56784">
    <property type="entry name" value="HAD-like"/>
    <property type="match status" value="1"/>
</dbReference>
<evidence type="ECO:0000313" key="2">
    <source>
        <dbReference type="EMBL" id="CFE49799.1"/>
    </source>
</evidence>
<dbReference type="InterPro" id="IPR050155">
    <property type="entry name" value="HAD-like_hydrolase_sf"/>
</dbReference>
<dbReference type="SFLD" id="SFLDG01129">
    <property type="entry name" value="C1.5:_HAD__Beta-PGM__Phosphata"/>
    <property type="match status" value="1"/>
</dbReference>
<evidence type="ECO:0000313" key="3">
    <source>
        <dbReference type="EMBL" id="CFE58972.1"/>
    </source>
</evidence>
<dbReference type="Proteomes" id="UP000050164">
    <property type="component" value="Unassembled WGS sequence"/>
</dbReference>
<dbReference type="GO" id="GO:0006281">
    <property type="term" value="P:DNA repair"/>
    <property type="evidence" value="ECO:0007669"/>
    <property type="project" value="TreeGrafter"/>
</dbReference>
<dbReference type="EMBL" id="JAGIZI010000015">
    <property type="protein sequence ID" value="MBP0683726.1"/>
    <property type="molecule type" value="Genomic_DNA"/>
</dbReference>
<accession>A0A045K618</accession>
<dbReference type="EMBL" id="CNGE01000098">
    <property type="protein sequence ID" value="CKR86494.1"/>
    <property type="molecule type" value="Genomic_DNA"/>
</dbReference>
<dbReference type="SMR" id="A0A045K618"/>
<dbReference type="Gene3D" id="1.10.150.240">
    <property type="entry name" value="Putative phosphatase, domain 2"/>
    <property type="match status" value="1"/>
</dbReference>
<dbReference type="Proteomes" id="UP000671119">
    <property type="component" value="Unassembled WGS sequence"/>
</dbReference>
<evidence type="ECO:0000313" key="16">
    <source>
        <dbReference type="Proteomes" id="UP000189452"/>
    </source>
</evidence>
<evidence type="ECO:0000313" key="4">
    <source>
        <dbReference type="EMBL" id="CKR86494.1"/>
    </source>
</evidence>
<sequence length="222" mass="24873">MTSRDGFTIVWDWNGTLCDDRTILLDAVGQTLVNEGFEPLSQQQLIQRFARPLRTFFENACGRDLLTSEWERVQSTFRRIYRSREAEVTLVEDAYDVLAQGNRSAAGQFLLSLAPHDELMHFVQKYGIAKWFNEIRGRTRPDQEKPMMLAELIMQRSLNPTRVVHIGDSLEDAAAASAVGAISVLVTGASLQPPDRVMLKQLQPFVASSLKQALQYAGGDGD</sequence>
<dbReference type="Proteomes" id="UP000048948">
    <property type="component" value="Unassembled WGS sequence"/>
</dbReference>
<evidence type="ECO:0000313" key="15">
    <source>
        <dbReference type="Proteomes" id="UP000050164"/>
    </source>
</evidence>
<dbReference type="InterPro" id="IPR041492">
    <property type="entry name" value="HAD_2"/>
</dbReference>
<dbReference type="Proteomes" id="UP000045842">
    <property type="component" value="Unassembled WGS sequence"/>
</dbReference>
<dbReference type="EMBL" id="CSAD01000331">
    <property type="protein sequence ID" value="COV76082.1"/>
    <property type="molecule type" value="Genomic_DNA"/>
</dbReference>
<keyword evidence="4" id="KW-0378">Hydrolase</keyword>
<dbReference type="GO" id="GO:0008967">
    <property type="term" value="F:phosphoglycolate phosphatase activity"/>
    <property type="evidence" value="ECO:0007669"/>
    <property type="project" value="TreeGrafter"/>
</dbReference>